<comment type="caution">
    <text evidence="2">The sequence shown here is derived from an EMBL/GenBank/DDBJ whole genome shotgun (WGS) entry which is preliminary data.</text>
</comment>
<dbReference type="Proteomes" id="UP000184267">
    <property type="component" value="Unassembled WGS sequence"/>
</dbReference>
<organism evidence="2 3">
    <name type="scientific">Trametes pubescens</name>
    <name type="common">White-rot fungus</name>
    <dbReference type="NCBI Taxonomy" id="154538"/>
    <lineage>
        <taxon>Eukaryota</taxon>
        <taxon>Fungi</taxon>
        <taxon>Dikarya</taxon>
        <taxon>Basidiomycota</taxon>
        <taxon>Agaricomycotina</taxon>
        <taxon>Agaricomycetes</taxon>
        <taxon>Polyporales</taxon>
        <taxon>Polyporaceae</taxon>
        <taxon>Trametes</taxon>
    </lineage>
</organism>
<feature type="transmembrane region" description="Helical" evidence="1">
    <location>
        <begin position="32"/>
        <end position="51"/>
    </location>
</feature>
<reference evidence="2 3" key="1">
    <citation type="submission" date="2016-10" db="EMBL/GenBank/DDBJ databases">
        <title>Genome sequence of the basidiomycete white-rot fungus Trametes pubescens.</title>
        <authorList>
            <person name="Makela M.R."/>
            <person name="Granchi Z."/>
            <person name="Peng M."/>
            <person name="De Vries R.P."/>
            <person name="Grigoriev I."/>
            <person name="Riley R."/>
            <person name="Hilden K."/>
        </authorList>
    </citation>
    <scope>NUCLEOTIDE SEQUENCE [LARGE SCALE GENOMIC DNA]</scope>
    <source>
        <strain evidence="2 3">FBCC735</strain>
    </source>
</reference>
<evidence type="ECO:0000313" key="3">
    <source>
        <dbReference type="Proteomes" id="UP000184267"/>
    </source>
</evidence>
<evidence type="ECO:0000256" key="1">
    <source>
        <dbReference type="SAM" id="Phobius"/>
    </source>
</evidence>
<accession>A0A1M2W3Z5</accession>
<dbReference type="AlphaFoldDB" id="A0A1M2W3Z5"/>
<protein>
    <submittedName>
        <fullName evidence="2">Uncharacterized protein</fullName>
    </submittedName>
</protein>
<dbReference type="EMBL" id="MNAD01000276">
    <property type="protein sequence ID" value="OJT14587.1"/>
    <property type="molecule type" value="Genomic_DNA"/>
</dbReference>
<dbReference type="OrthoDB" id="3261349at2759"/>
<keyword evidence="3" id="KW-1185">Reference proteome</keyword>
<sequence length="148" mass="16326">MASFLHTDPLIFCTVMLMIRTYALYDRSRRILVILIVTHLAGAIMCLVAIVTNIGPVDTLTPLPFKFTSCDLALTNNQLSTTLASRIILNLRNPELQRLGRDTEPNLTSAWNTTTAGPEITVTTYDCTLTEDGTLPTDTQITEVARVV</sequence>
<keyword evidence="1" id="KW-0812">Transmembrane</keyword>
<keyword evidence="1" id="KW-1133">Transmembrane helix</keyword>
<proteinExistence type="predicted"/>
<feature type="transmembrane region" description="Helical" evidence="1">
    <location>
        <begin position="6"/>
        <end position="25"/>
    </location>
</feature>
<gene>
    <name evidence="2" type="ORF">TRAPUB_8833</name>
</gene>
<name>A0A1M2W3Z5_TRAPU</name>
<keyword evidence="1" id="KW-0472">Membrane</keyword>
<evidence type="ECO:0000313" key="2">
    <source>
        <dbReference type="EMBL" id="OJT14587.1"/>
    </source>
</evidence>